<feature type="transmembrane region" description="Helical" evidence="6">
    <location>
        <begin position="622"/>
        <end position="645"/>
    </location>
</feature>
<keyword evidence="8" id="KW-0969">Cilium</keyword>
<dbReference type="Gene3D" id="1.20.81.30">
    <property type="entry name" value="Type II secretion system (T2SS), domain F"/>
    <property type="match status" value="1"/>
</dbReference>
<dbReference type="InterPro" id="IPR042094">
    <property type="entry name" value="T2SS_GspF_sf"/>
</dbReference>
<protein>
    <submittedName>
        <fullName evidence="8">Flagella assembly protein j</fullName>
    </submittedName>
</protein>
<dbReference type="PANTHER" id="PTHR35402">
    <property type="entry name" value="INTEGRAL MEMBRANE PROTEIN-RELATED"/>
    <property type="match status" value="1"/>
</dbReference>
<dbReference type="InterPro" id="IPR018076">
    <property type="entry name" value="T2SS_GspF_dom"/>
</dbReference>
<evidence type="ECO:0000256" key="6">
    <source>
        <dbReference type="SAM" id="Phobius"/>
    </source>
</evidence>
<feature type="transmembrane region" description="Helical" evidence="6">
    <location>
        <begin position="56"/>
        <end position="89"/>
    </location>
</feature>
<keyword evidence="2" id="KW-1003">Cell membrane</keyword>
<sequence length="704" mass="77546">MSLETKRQAEETPDDNSLGGRFYPLYRRLFDDNSDFVKGVEKKLAQARMADNVELFISRALAVGLIAGLGLWILGVLVGWLFLQLFGWSGLVPLPDALSQVIDIIREPAILLLSGLIFGSIGFAIGFGSLVAVPYFRASAREREINILLADSVSFMYALSVGGMNQLEILRAMAKADDTYGEVAKEFQSIVLETEYFDTDYRTAIRNQALETPSDELSQFLTDMLSIVDSGGDMTDFLEDQKNKQLRTAQQEQKKQLDTLELFGEMYMTLSLFPLLLIIILVIMGLMGNGLDRFLLNGTVYGLIPLIGAAFLVLVSTVTQDEIGDGYLRPEADEEFTVDEGIGVFNPGLVERYTGDKQVFDQIKRREGTHELMEILRSPHTFFKDHPKLILLVTTPVTALVMIGLVVSGAAPTSIDGIQASPVWGTFVWMYLPIYLNMLPLAVFHEWNVLSRKGVLGNLSENLRKLASANDTGMTLLESIKTVSETSSGKLAEEFEAMHAKVNYGTSLKDALREFNNKYHLPRLARTIKLISEAQEASSQIQDVLSTAAVASENQDEIARERKARTRMQMVIIIMTFLTLLAVMGLLRVQFLDTMASLGSAGSGANSEAAGGEFGANIETGYLSMVFFHAVTIQAVVSSFIAGYIRSVELMAGLKYAVVLATITLITWTVVEQVSNPQETAALLLFVGSTGRSYLTSQTRNSKH</sequence>
<feature type="transmembrane region" description="Helical" evidence="6">
    <location>
        <begin position="570"/>
        <end position="591"/>
    </location>
</feature>
<gene>
    <name evidence="8" type="ORF">GRX03_08490</name>
</gene>
<evidence type="ECO:0000256" key="4">
    <source>
        <dbReference type="ARBA" id="ARBA00022989"/>
    </source>
</evidence>
<keyword evidence="8" id="KW-0282">Flagellum</keyword>
<dbReference type="AlphaFoldDB" id="A0A6B0TEL0"/>
<dbReference type="PANTHER" id="PTHR35402:SF1">
    <property type="entry name" value="TYPE II SECRETION SYSTEM PROTEIN GSPF DOMAIN-CONTAINING PROTEIN"/>
    <property type="match status" value="1"/>
</dbReference>
<evidence type="ECO:0000256" key="3">
    <source>
        <dbReference type="ARBA" id="ARBA00022692"/>
    </source>
</evidence>
<feature type="domain" description="Type II secretion system protein GspF" evidence="7">
    <location>
        <begin position="156"/>
        <end position="281"/>
    </location>
</feature>
<keyword evidence="4 6" id="KW-1133">Transmembrane helix</keyword>
<dbReference type="EMBL" id="WUUT01000003">
    <property type="protein sequence ID" value="MXR51639.1"/>
    <property type="molecule type" value="Genomic_DNA"/>
</dbReference>
<evidence type="ECO:0000256" key="1">
    <source>
        <dbReference type="ARBA" id="ARBA00004651"/>
    </source>
</evidence>
<dbReference type="GO" id="GO:0005886">
    <property type="term" value="C:plasma membrane"/>
    <property type="evidence" value="ECO:0007669"/>
    <property type="project" value="UniProtKB-SubCell"/>
</dbReference>
<reference evidence="8 9" key="1">
    <citation type="submission" date="2019-12" db="EMBL/GenBank/DDBJ databases">
        <title>Isolation and characterization of three novel carbon monoxide-oxidizing members of Halobacteria from salione crusts and soils.</title>
        <authorList>
            <person name="Myers M.R."/>
            <person name="King G.M."/>
        </authorList>
    </citation>
    <scope>NUCLEOTIDE SEQUENCE [LARGE SCALE GENOMIC DNA]</scope>
    <source>
        <strain evidence="8 9">WSH3</strain>
    </source>
</reference>
<organism evidence="8 9">
    <name type="scientific">Halovenus carboxidivorans</name>
    <dbReference type="NCBI Taxonomy" id="2692199"/>
    <lineage>
        <taxon>Archaea</taxon>
        <taxon>Methanobacteriati</taxon>
        <taxon>Methanobacteriota</taxon>
        <taxon>Stenosarchaea group</taxon>
        <taxon>Halobacteria</taxon>
        <taxon>Halobacteriales</taxon>
        <taxon>Haloarculaceae</taxon>
        <taxon>Halovenus</taxon>
    </lineage>
</organism>
<dbReference type="InterPro" id="IPR056569">
    <property type="entry name" value="ArlJ-like"/>
</dbReference>
<dbReference type="RefSeq" id="WP_159763783.1">
    <property type="nucleotide sequence ID" value="NZ_WUUT01000003.1"/>
</dbReference>
<feature type="transmembrane region" description="Helical" evidence="6">
    <location>
        <begin position="652"/>
        <end position="671"/>
    </location>
</feature>
<dbReference type="Pfam" id="PF00482">
    <property type="entry name" value="T2SSF"/>
    <property type="match status" value="2"/>
</dbReference>
<feature type="transmembrane region" description="Helical" evidence="6">
    <location>
        <begin position="109"/>
        <end position="136"/>
    </location>
</feature>
<comment type="caution">
    <text evidence="8">The sequence shown here is derived from an EMBL/GenBank/DDBJ whole genome shotgun (WGS) entry which is preliminary data.</text>
</comment>
<evidence type="ECO:0000259" key="7">
    <source>
        <dbReference type="Pfam" id="PF00482"/>
    </source>
</evidence>
<feature type="transmembrane region" description="Helical" evidence="6">
    <location>
        <begin position="423"/>
        <end position="444"/>
    </location>
</feature>
<feature type="domain" description="Type II secretion system protein GspF" evidence="7">
    <location>
        <begin position="463"/>
        <end position="586"/>
    </location>
</feature>
<feature type="transmembrane region" description="Helical" evidence="6">
    <location>
        <begin position="389"/>
        <end position="411"/>
    </location>
</feature>
<accession>A0A6B0TEL0</accession>
<evidence type="ECO:0000313" key="9">
    <source>
        <dbReference type="Proteomes" id="UP000466535"/>
    </source>
</evidence>
<evidence type="ECO:0000256" key="5">
    <source>
        <dbReference type="ARBA" id="ARBA00023136"/>
    </source>
</evidence>
<keyword evidence="3 6" id="KW-0812">Transmembrane</keyword>
<feature type="transmembrane region" description="Helical" evidence="6">
    <location>
        <begin position="299"/>
        <end position="319"/>
    </location>
</feature>
<keyword evidence="5 6" id="KW-0472">Membrane</keyword>
<name>A0A6B0TEL0_9EURY</name>
<evidence type="ECO:0000256" key="2">
    <source>
        <dbReference type="ARBA" id="ARBA00022475"/>
    </source>
</evidence>
<keyword evidence="8" id="KW-0966">Cell projection</keyword>
<evidence type="ECO:0000313" key="8">
    <source>
        <dbReference type="EMBL" id="MXR51639.1"/>
    </source>
</evidence>
<proteinExistence type="predicted"/>
<feature type="transmembrane region" description="Helical" evidence="6">
    <location>
        <begin position="266"/>
        <end position="287"/>
    </location>
</feature>
<keyword evidence="9" id="KW-1185">Reference proteome</keyword>
<comment type="subcellular location">
    <subcellularLocation>
        <location evidence="1">Cell membrane</location>
        <topology evidence="1">Multi-pass membrane protein</topology>
    </subcellularLocation>
</comment>
<dbReference type="OrthoDB" id="200343at2157"/>
<dbReference type="Proteomes" id="UP000466535">
    <property type="component" value="Unassembled WGS sequence"/>
</dbReference>